<dbReference type="GO" id="GO:0004672">
    <property type="term" value="F:protein kinase activity"/>
    <property type="evidence" value="ECO:0007669"/>
    <property type="project" value="InterPro"/>
</dbReference>
<reference evidence="5" key="1">
    <citation type="submission" date="2022-11" db="EMBL/GenBank/DDBJ databases">
        <title>Genome Resource of Sclerotinia nivalis Strain SnTB1, a Plant Pathogen Isolated from American Ginseng.</title>
        <authorList>
            <person name="Fan S."/>
        </authorList>
    </citation>
    <scope>NUCLEOTIDE SEQUENCE</scope>
    <source>
        <strain evidence="5">SnTB1</strain>
    </source>
</reference>
<keyword evidence="6" id="KW-1185">Reference proteome</keyword>
<dbReference type="InterPro" id="IPR051931">
    <property type="entry name" value="PAK3-like"/>
</dbReference>
<protein>
    <recommendedName>
        <fullName evidence="4">Protein kinase domain-containing protein</fullName>
    </recommendedName>
</protein>
<keyword evidence="3" id="KW-0067">ATP-binding</keyword>
<dbReference type="Proteomes" id="UP001152300">
    <property type="component" value="Unassembled WGS sequence"/>
</dbReference>
<evidence type="ECO:0000256" key="1">
    <source>
        <dbReference type="ARBA" id="ARBA00008874"/>
    </source>
</evidence>
<evidence type="ECO:0000256" key="3">
    <source>
        <dbReference type="ARBA" id="ARBA00022840"/>
    </source>
</evidence>
<feature type="domain" description="Protein kinase" evidence="4">
    <location>
        <begin position="61"/>
        <end position="328"/>
    </location>
</feature>
<sequence length="328" mass="37346">MNINTWTRRLVGQNHPTTQAYSTLDQNKVIHDHDHPVKKTQIRAKNSSIENHHEKMKWEDFNHAQTLVLGYTNSTFIAYPNNTKKTPHSEYVLKSCAIRDYTPERLRLVDLAHDTIGSGFFLTTLCVFRSKERMYVGSELSDISLEDIIHCTILLNEDHLSAILNQMISALCYLYERTRESGVGLIYNNIDASNVFLKRNGTVKLANFGSKVNPRISTPENCGTDLHGLGDLAIHIITQSSDRPMTHTLRQKMLSGNATGKGLDASFEPSPEFLDFYEMCFSYEGDIRNLLKHPFLKREERQCECLIPLVHNAERVAARECAPVSQHL</sequence>
<evidence type="ECO:0000259" key="4">
    <source>
        <dbReference type="PROSITE" id="PS50011"/>
    </source>
</evidence>
<dbReference type="Gene3D" id="1.10.510.10">
    <property type="entry name" value="Transferase(Phosphotransferase) domain 1"/>
    <property type="match status" value="1"/>
</dbReference>
<evidence type="ECO:0000313" key="6">
    <source>
        <dbReference type="Proteomes" id="UP001152300"/>
    </source>
</evidence>
<dbReference type="InterPro" id="IPR011009">
    <property type="entry name" value="Kinase-like_dom_sf"/>
</dbReference>
<keyword evidence="2" id="KW-0547">Nucleotide-binding</keyword>
<dbReference type="PANTHER" id="PTHR45832:SF22">
    <property type="entry name" value="SERINE_THREONINE-PROTEIN KINASE SAMKA-RELATED"/>
    <property type="match status" value="1"/>
</dbReference>
<accession>A0A9X0AFW1</accession>
<dbReference type="PANTHER" id="PTHR45832">
    <property type="entry name" value="SERINE/THREONINE-PROTEIN KINASE SAMKA-RELATED-RELATED"/>
    <property type="match status" value="1"/>
</dbReference>
<name>A0A9X0AFW1_9HELO</name>
<gene>
    <name evidence="5" type="ORF">OCU04_009827</name>
</gene>
<organism evidence="5 6">
    <name type="scientific">Sclerotinia nivalis</name>
    <dbReference type="NCBI Taxonomy" id="352851"/>
    <lineage>
        <taxon>Eukaryota</taxon>
        <taxon>Fungi</taxon>
        <taxon>Dikarya</taxon>
        <taxon>Ascomycota</taxon>
        <taxon>Pezizomycotina</taxon>
        <taxon>Leotiomycetes</taxon>
        <taxon>Helotiales</taxon>
        <taxon>Sclerotiniaceae</taxon>
        <taxon>Sclerotinia</taxon>
    </lineage>
</organism>
<comment type="caution">
    <text evidence="5">The sequence shown here is derived from an EMBL/GenBank/DDBJ whole genome shotgun (WGS) entry which is preliminary data.</text>
</comment>
<dbReference type="OrthoDB" id="3474674at2759"/>
<dbReference type="SMART" id="SM00220">
    <property type="entry name" value="S_TKc"/>
    <property type="match status" value="1"/>
</dbReference>
<dbReference type="EMBL" id="JAPEIS010000011">
    <property type="protein sequence ID" value="KAJ8062047.1"/>
    <property type="molecule type" value="Genomic_DNA"/>
</dbReference>
<dbReference type="GO" id="GO:0005524">
    <property type="term" value="F:ATP binding"/>
    <property type="evidence" value="ECO:0007669"/>
    <property type="project" value="UniProtKB-KW"/>
</dbReference>
<evidence type="ECO:0000313" key="5">
    <source>
        <dbReference type="EMBL" id="KAJ8062047.1"/>
    </source>
</evidence>
<dbReference type="InterPro" id="IPR000719">
    <property type="entry name" value="Prot_kinase_dom"/>
</dbReference>
<dbReference type="PROSITE" id="PS50011">
    <property type="entry name" value="PROTEIN_KINASE_DOM"/>
    <property type="match status" value="1"/>
</dbReference>
<proteinExistence type="inferred from homology"/>
<dbReference type="AlphaFoldDB" id="A0A9X0AFW1"/>
<dbReference type="SUPFAM" id="SSF56112">
    <property type="entry name" value="Protein kinase-like (PK-like)"/>
    <property type="match status" value="1"/>
</dbReference>
<evidence type="ECO:0000256" key="2">
    <source>
        <dbReference type="ARBA" id="ARBA00022741"/>
    </source>
</evidence>
<comment type="similarity">
    <text evidence="1">Belongs to the protein kinase superfamily. STE Ser/Thr protein kinase family. STE20 subfamily.</text>
</comment>